<evidence type="ECO:0008006" key="3">
    <source>
        <dbReference type="Google" id="ProtNLM"/>
    </source>
</evidence>
<reference evidence="1 2" key="1">
    <citation type="journal article" date="2015" name="Nature">
        <title>rRNA introns, odd ribosomes, and small enigmatic genomes across a large radiation of phyla.</title>
        <authorList>
            <person name="Brown C.T."/>
            <person name="Hug L.A."/>
            <person name="Thomas B.C."/>
            <person name="Sharon I."/>
            <person name="Castelle C.J."/>
            <person name="Singh A."/>
            <person name="Wilkins M.J."/>
            <person name="Williams K.H."/>
            <person name="Banfield J.F."/>
        </authorList>
    </citation>
    <scope>NUCLEOTIDE SEQUENCE [LARGE SCALE GENOMIC DNA]</scope>
</reference>
<evidence type="ECO:0000313" key="1">
    <source>
        <dbReference type="EMBL" id="KKS37820.1"/>
    </source>
</evidence>
<dbReference type="EMBL" id="LCCU01000011">
    <property type="protein sequence ID" value="KKS37820.1"/>
    <property type="molecule type" value="Genomic_DNA"/>
</dbReference>
<dbReference type="InterPro" id="IPR036567">
    <property type="entry name" value="RHF-like"/>
</dbReference>
<evidence type="ECO:0000313" key="2">
    <source>
        <dbReference type="Proteomes" id="UP000033847"/>
    </source>
</evidence>
<dbReference type="Gene3D" id="3.30.160.100">
    <property type="entry name" value="Ribosome hibernation promotion factor-like"/>
    <property type="match status" value="1"/>
</dbReference>
<dbReference type="Proteomes" id="UP000033847">
    <property type="component" value="Unassembled WGS sequence"/>
</dbReference>
<protein>
    <recommendedName>
        <fullName evidence="3">Ribosomal subunit interface protein</fullName>
    </recommendedName>
</protein>
<name>A0A0G0YMB1_UNCKA</name>
<dbReference type="SUPFAM" id="SSF69754">
    <property type="entry name" value="Ribosome binding protein Y (YfiA homologue)"/>
    <property type="match status" value="1"/>
</dbReference>
<sequence length="104" mass="11921">MTVSPSMDSLAKTKFERVSKRFPEVEEDAKFARIVLNTAPNETFQVKANITIGGKEYFSDDTDFNLETAMINTVEEILQMIEKNKDTQDRTALKEEIDLVEEIE</sequence>
<proteinExistence type="predicted"/>
<dbReference type="AlphaFoldDB" id="A0A0G0YMB1"/>
<gene>
    <name evidence="1" type="ORF">UV00_C0011G0003</name>
</gene>
<organism evidence="1 2">
    <name type="scientific">candidate division WWE3 bacterium GW2011_GWF1_42_14</name>
    <dbReference type="NCBI Taxonomy" id="1619138"/>
    <lineage>
        <taxon>Bacteria</taxon>
        <taxon>Katanobacteria</taxon>
    </lineage>
</organism>
<comment type="caution">
    <text evidence="1">The sequence shown here is derived from an EMBL/GenBank/DDBJ whole genome shotgun (WGS) entry which is preliminary data.</text>
</comment>
<accession>A0A0G0YMB1</accession>